<protein>
    <submittedName>
        <fullName evidence="1 3">Uncharacterized protein</fullName>
    </submittedName>
</protein>
<dbReference type="Proteomes" id="UP000274131">
    <property type="component" value="Unassembled WGS sequence"/>
</dbReference>
<evidence type="ECO:0000313" key="2">
    <source>
        <dbReference type="Proteomes" id="UP000274131"/>
    </source>
</evidence>
<name>A0A0N4VAE1_ENTVE</name>
<dbReference type="AlphaFoldDB" id="A0A0N4VAE1"/>
<proteinExistence type="predicted"/>
<evidence type="ECO:0000313" key="1">
    <source>
        <dbReference type="EMBL" id="VDD92201.1"/>
    </source>
</evidence>
<evidence type="ECO:0000313" key="3">
    <source>
        <dbReference type="WBParaSite" id="EVEC_0000743101-mRNA-1"/>
    </source>
</evidence>
<sequence length="214" mass="25143">MRSRQNWENYASVEGVDIEKAFAFSGGLTEEMKDEGSRISMLRFQKKTSFLPRICAGLSQRTAQQVIGRMRRLYHPSSFERVPWTEEDFKKLEELHSHKMKPAAISLLLNRKVRSVDAQLDKLKKKKVTPRSRPFAWDFYAKSRLIAHVKSVLRKKLCEDEESKDFFDQLYEETDGRTIVHFAMSSLPKNHKIFNFDNLAKLLRCTPEEVLSRW</sequence>
<dbReference type="EMBL" id="UXUI01008711">
    <property type="protein sequence ID" value="VDD92201.1"/>
    <property type="molecule type" value="Genomic_DNA"/>
</dbReference>
<reference evidence="3" key="1">
    <citation type="submission" date="2017-02" db="UniProtKB">
        <authorList>
            <consortium name="WormBaseParasite"/>
        </authorList>
    </citation>
    <scope>IDENTIFICATION</scope>
</reference>
<dbReference type="WBParaSite" id="EVEC_0000743101-mRNA-1">
    <property type="protein sequence ID" value="EVEC_0000743101-mRNA-1"/>
    <property type="gene ID" value="EVEC_0000743101"/>
</dbReference>
<keyword evidence="2" id="KW-1185">Reference proteome</keyword>
<dbReference type="STRING" id="51028.A0A0N4VAE1"/>
<organism evidence="3">
    <name type="scientific">Enterobius vermicularis</name>
    <name type="common">Human pinworm</name>
    <dbReference type="NCBI Taxonomy" id="51028"/>
    <lineage>
        <taxon>Eukaryota</taxon>
        <taxon>Metazoa</taxon>
        <taxon>Ecdysozoa</taxon>
        <taxon>Nematoda</taxon>
        <taxon>Chromadorea</taxon>
        <taxon>Rhabditida</taxon>
        <taxon>Spirurina</taxon>
        <taxon>Oxyuridomorpha</taxon>
        <taxon>Oxyuroidea</taxon>
        <taxon>Oxyuridae</taxon>
        <taxon>Enterobius</taxon>
    </lineage>
</organism>
<reference evidence="1 2" key="2">
    <citation type="submission" date="2018-10" db="EMBL/GenBank/DDBJ databases">
        <authorList>
            <consortium name="Pathogen Informatics"/>
        </authorList>
    </citation>
    <scope>NUCLEOTIDE SEQUENCE [LARGE SCALE GENOMIC DNA]</scope>
</reference>
<gene>
    <name evidence="1" type="ORF">EVEC_LOCUS6952</name>
</gene>
<accession>A0A0N4VAE1</accession>